<reference evidence="2 3" key="1">
    <citation type="submission" date="2022-11" db="EMBL/GenBank/DDBJ databases">
        <title>The characterization of three novel Bacteroidetes species and genomic analysis of their roles in tidal elemental geochemical cycles.</title>
        <authorList>
            <person name="Ma K."/>
        </authorList>
    </citation>
    <scope>NUCLEOTIDE SEQUENCE [LARGE SCALE GENOMIC DNA]</scope>
    <source>
        <strain evidence="2 3">M17</strain>
    </source>
</reference>
<comment type="caution">
    <text evidence="2">The sequence shown here is derived from an EMBL/GenBank/DDBJ whole genome shotgun (WGS) entry which is preliminary data.</text>
</comment>
<organism evidence="2 3">
    <name type="scientific">Mangrovivirga halotolerans</name>
    <dbReference type="NCBI Taxonomy" id="2993936"/>
    <lineage>
        <taxon>Bacteria</taxon>
        <taxon>Pseudomonadati</taxon>
        <taxon>Bacteroidota</taxon>
        <taxon>Cytophagia</taxon>
        <taxon>Cytophagales</taxon>
        <taxon>Mangrovivirgaceae</taxon>
        <taxon>Mangrovivirga</taxon>
    </lineage>
</organism>
<name>A0ABT3RQX0_9BACT</name>
<accession>A0ABT3RQX0</accession>
<sequence length="174" mass="20578">MDITINQKQNRELLTVHAESSYNFTFMGRNEWILASINLIIGVAISIYYYPRWFLGLPFIAIGIFELIKFPNRVNRWVNRKEKEKIFNKDFQFIISDSSLTVSYDDESKVHEFKDMRQCLISDSGILFKISYKEYYYISYSSLGDELKVKDLINNLKTGFDEDKIKVKRTHNNA</sequence>
<feature type="transmembrane region" description="Helical" evidence="1">
    <location>
        <begin position="32"/>
        <end position="49"/>
    </location>
</feature>
<keyword evidence="3" id="KW-1185">Reference proteome</keyword>
<keyword evidence="1" id="KW-1133">Transmembrane helix</keyword>
<feature type="transmembrane region" description="Helical" evidence="1">
    <location>
        <begin position="55"/>
        <end position="72"/>
    </location>
</feature>
<evidence type="ECO:0008006" key="4">
    <source>
        <dbReference type="Google" id="ProtNLM"/>
    </source>
</evidence>
<keyword evidence="1" id="KW-0812">Transmembrane</keyword>
<dbReference type="EMBL" id="JAPFQN010000004">
    <property type="protein sequence ID" value="MCX2743784.1"/>
    <property type="molecule type" value="Genomic_DNA"/>
</dbReference>
<dbReference type="Proteomes" id="UP001209885">
    <property type="component" value="Unassembled WGS sequence"/>
</dbReference>
<keyword evidence="1" id="KW-0472">Membrane</keyword>
<evidence type="ECO:0000313" key="3">
    <source>
        <dbReference type="Proteomes" id="UP001209885"/>
    </source>
</evidence>
<gene>
    <name evidence="2" type="ORF">OO013_07905</name>
</gene>
<evidence type="ECO:0000256" key="1">
    <source>
        <dbReference type="SAM" id="Phobius"/>
    </source>
</evidence>
<evidence type="ECO:0000313" key="2">
    <source>
        <dbReference type="EMBL" id="MCX2743784.1"/>
    </source>
</evidence>
<dbReference type="RefSeq" id="WP_266056195.1">
    <property type="nucleotide sequence ID" value="NZ_JAPFQN010000004.1"/>
</dbReference>
<proteinExistence type="predicted"/>
<protein>
    <recommendedName>
        <fullName evidence="4">YcxB-like protein domain-containing protein</fullName>
    </recommendedName>
</protein>